<keyword evidence="2" id="KW-1185">Reference proteome</keyword>
<dbReference type="EMBL" id="JACOME010000001">
    <property type="protein sequence ID" value="MBC3845863.1"/>
    <property type="molecule type" value="Genomic_DNA"/>
</dbReference>
<sequence length="162" mass="19232">MRKIIYILISVGLFSCNEPAKKQIIEEIVPRQLIIYEMDTIKRKDDYKLTIKNKDSLIQYEYINLVDSTKNMDFKFIKSSNKIHFGNTEFLLEEKNLIQNKYKFDRYETKPVTDGMGSLYFNLDYGVLGFDNGWGMQFHYLTEENKSQFDLPLFYIIGDSEQ</sequence>
<gene>
    <name evidence="1" type="ORF">H6H04_05700</name>
</gene>
<comment type="caution">
    <text evidence="1">The sequence shown here is derived from an EMBL/GenBank/DDBJ whole genome shotgun (WGS) entry which is preliminary data.</text>
</comment>
<reference evidence="1 2" key="1">
    <citation type="submission" date="2020-08" db="EMBL/GenBank/DDBJ databases">
        <title>Winogradskyella ouciana sp. nov., isolated from the hadal seawater of the Mariana Trench.</title>
        <authorList>
            <person name="He X."/>
        </authorList>
    </citation>
    <scope>NUCLEOTIDE SEQUENCE [LARGE SCALE GENOMIC DNA]</scope>
    <source>
        <strain evidence="1 2">KCTC 22026</strain>
    </source>
</reference>
<evidence type="ECO:0000313" key="1">
    <source>
        <dbReference type="EMBL" id="MBC3845863.1"/>
    </source>
</evidence>
<proteinExistence type="predicted"/>
<accession>A0ABR6XZD4</accession>
<evidence type="ECO:0000313" key="2">
    <source>
        <dbReference type="Proteomes" id="UP000607435"/>
    </source>
</evidence>
<evidence type="ECO:0008006" key="3">
    <source>
        <dbReference type="Google" id="ProtNLM"/>
    </source>
</evidence>
<organism evidence="1 2">
    <name type="scientific">Winogradskyella echinorum</name>
    <dbReference type="NCBI Taxonomy" id="538189"/>
    <lineage>
        <taxon>Bacteria</taxon>
        <taxon>Pseudomonadati</taxon>
        <taxon>Bacteroidota</taxon>
        <taxon>Flavobacteriia</taxon>
        <taxon>Flavobacteriales</taxon>
        <taxon>Flavobacteriaceae</taxon>
        <taxon>Winogradskyella</taxon>
    </lineage>
</organism>
<dbReference type="Proteomes" id="UP000607435">
    <property type="component" value="Unassembled WGS sequence"/>
</dbReference>
<protein>
    <recommendedName>
        <fullName evidence="3">Lipoprotein</fullName>
    </recommendedName>
</protein>
<name>A0ABR6XZD4_9FLAO</name>
<dbReference type="PROSITE" id="PS51257">
    <property type="entry name" value="PROKAR_LIPOPROTEIN"/>
    <property type="match status" value="1"/>
</dbReference>
<dbReference type="RefSeq" id="WP_186844954.1">
    <property type="nucleotide sequence ID" value="NZ_JACOME010000001.1"/>
</dbReference>